<keyword evidence="3" id="KW-1185">Reference proteome</keyword>
<accession>A0ABZ0N922</accession>
<evidence type="ECO:0000313" key="3">
    <source>
        <dbReference type="Proteomes" id="UP001302367"/>
    </source>
</evidence>
<feature type="compositionally biased region" description="Polar residues" evidence="1">
    <location>
        <begin position="1"/>
        <end position="16"/>
    </location>
</feature>
<evidence type="ECO:0000313" key="2">
    <source>
        <dbReference type="EMBL" id="WPA96021.1"/>
    </source>
</evidence>
<gene>
    <name evidence="2" type="ORF">RHO25_000626</name>
</gene>
<feature type="region of interest" description="Disordered" evidence="1">
    <location>
        <begin position="1"/>
        <end position="25"/>
    </location>
</feature>
<feature type="region of interest" description="Disordered" evidence="1">
    <location>
        <begin position="46"/>
        <end position="79"/>
    </location>
</feature>
<name>A0ABZ0N922_CERBT</name>
<dbReference type="RefSeq" id="XP_065458104.1">
    <property type="nucleotide sequence ID" value="XM_065602032.1"/>
</dbReference>
<proteinExistence type="predicted"/>
<sequence>MTTPSFEPGSRSSTSIPGPFGGKHADLTMRVGEYIKAHGQEIDPWYGTVKTSPKKAPKPRKQQAQIKASFGTVSFSPKR</sequence>
<protein>
    <submittedName>
        <fullName evidence="2">Uncharacterized protein</fullName>
    </submittedName>
</protein>
<dbReference type="EMBL" id="CP134184">
    <property type="protein sequence ID" value="WPA96021.1"/>
    <property type="molecule type" value="Genomic_DNA"/>
</dbReference>
<evidence type="ECO:0000256" key="1">
    <source>
        <dbReference type="SAM" id="MobiDB-lite"/>
    </source>
</evidence>
<reference evidence="2 3" key="1">
    <citation type="submission" date="2023-09" db="EMBL/GenBank/DDBJ databases">
        <title>Complete-Gapless Cercospora beticola genome.</title>
        <authorList>
            <person name="Wyatt N.A."/>
            <person name="Spanner R.E."/>
            <person name="Bolton M.D."/>
        </authorList>
    </citation>
    <scope>NUCLEOTIDE SEQUENCE [LARGE SCALE GENOMIC DNA]</scope>
    <source>
        <strain evidence="2">Cb09-40</strain>
    </source>
</reference>
<feature type="compositionally biased region" description="Basic residues" evidence="1">
    <location>
        <begin position="52"/>
        <end position="61"/>
    </location>
</feature>
<dbReference type="GeneID" id="90643702"/>
<dbReference type="Proteomes" id="UP001302367">
    <property type="component" value="Chromosome 1"/>
</dbReference>
<organism evidence="2 3">
    <name type="scientific">Cercospora beticola</name>
    <name type="common">Sugarbeet leaf spot fungus</name>
    <dbReference type="NCBI Taxonomy" id="122368"/>
    <lineage>
        <taxon>Eukaryota</taxon>
        <taxon>Fungi</taxon>
        <taxon>Dikarya</taxon>
        <taxon>Ascomycota</taxon>
        <taxon>Pezizomycotina</taxon>
        <taxon>Dothideomycetes</taxon>
        <taxon>Dothideomycetidae</taxon>
        <taxon>Mycosphaerellales</taxon>
        <taxon>Mycosphaerellaceae</taxon>
        <taxon>Cercospora</taxon>
    </lineage>
</organism>